<accession>A0AAE0Y4T3</accession>
<name>A0AAE0Y4T3_9GAST</name>
<evidence type="ECO:0000313" key="1">
    <source>
        <dbReference type="EMBL" id="KAK3731601.1"/>
    </source>
</evidence>
<protein>
    <submittedName>
        <fullName evidence="1">Uncharacterized protein</fullName>
    </submittedName>
</protein>
<organism evidence="1 2">
    <name type="scientific">Elysia crispata</name>
    <name type="common">lettuce slug</name>
    <dbReference type="NCBI Taxonomy" id="231223"/>
    <lineage>
        <taxon>Eukaryota</taxon>
        <taxon>Metazoa</taxon>
        <taxon>Spiralia</taxon>
        <taxon>Lophotrochozoa</taxon>
        <taxon>Mollusca</taxon>
        <taxon>Gastropoda</taxon>
        <taxon>Heterobranchia</taxon>
        <taxon>Euthyneura</taxon>
        <taxon>Panpulmonata</taxon>
        <taxon>Sacoglossa</taxon>
        <taxon>Placobranchoidea</taxon>
        <taxon>Plakobranchidae</taxon>
        <taxon>Elysia</taxon>
    </lineage>
</organism>
<sequence length="186" mass="20419">MAIFPINPEEEQPQGRAVVHQAFPGKFLFDSTETVKGQNPPFSQSLFLELDQSKSSRAGTQIRALGTEPSAASARTQAILGDWWTKMLISCTCCSSQMQAESITLNRVPGQAKYYNVTKKAPGETEVRGDKLGRIISDETLFLSTFRTSNARPSHYSPCSSPGPIYLPCELSNGKNASYAHEAEQR</sequence>
<proteinExistence type="predicted"/>
<evidence type="ECO:0000313" key="2">
    <source>
        <dbReference type="Proteomes" id="UP001283361"/>
    </source>
</evidence>
<dbReference type="Proteomes" id="UP001283361">
    <property type="component" value="Unassembled WGS sequence"/>
</dbReference>
<dbReference type="AlphaFoldDB" id="A0AAE0Y4T3"/>
<comment type="caution">
    <text evidence="1">The sequence shown here is derived from an EMBL/GenBank/DDBJ whole genome shotgun (WGS) entry which is preliminary data.</text>
</comment>
<gene>
    <name evidence="1" type="ORF">RRG08_007680</name>
</gene>
<dbReference type="EMBL" id="JAWDGP010006995">
    <property type="protein sequence ID" value="KAK3731601.1"/>
    <property type="molecule type" value="Genomic_DNA"/>
</dbReference>
<keyword evidence="2" id="KW-1185">Reference proteome</keyword>
<reference evidence="1" key="1">
    <citation type="journal article" date="2023" name="G3 (Bethesda)">
        <title>A reference genome for the long-term kleptoplast-retaining sea slug Elysia crispata morphotype clarki.</title>
        <authorList>
            <person name="Eastman K.E."/>
            <person name="Pendleton A.L."/>
            <person name="Shaikh M.A."/>
            <person name="Suttiyut T."/>
            <person name="Ogas R."/>
            <person name="Tomko P."/>
            <person name="Gavelis G."/>
            <person name="Widhalm J.R."/>
            <person name="Wisecaver J.H."/>
        </authorList>
    </citation>
    <scope>NUCLEOTIDE SEQUENCE</scope>
    <source>
        <strain evidence="1">ECLA1</strain>
    </source>
</reference>